<dbReference type="Gene3D" id="3.40.220.10">
    <property type="entry name" value="Leucine Aminopeptidase, subunit E, domain 1"/>
    <property type="match status" value="1"/>
</dbReference>
<feature type="domain" description="Macro" evidence="6">
    <location>
        <begin position="69"/>
        <end position="259"/>
    </location>
</feature>
<dbReference type="GO" id="GO:0010629">
    <property type="term" value="P:negative regulation of gene expression"/>
    <property type="evidence" value="ECO:0007669"/>
    <property type="project" value="TreeGrafter"/>
</dbReference>
<protein>
    <recommendedName>
        <fullName evidence="6">Macro domain-containing protein</fullName>
    </recommendedName>
</protein>
<evidence type="ECO:0000256" key="5">
    <source>
        <dbReference type="ARBA" id="ARBA00023242"/>
    </source>
</evidence>
<dbReference type="InterPro" id="IPR043472">
    <property type="entry name" value="Macro_dom-like"/>
</dbReference>
<keyword evidence="8" id="KW-1185">Reference proteome</keyword>
<dbReference type="PANTHER" id="PTHR14453">
    <property type="entry name" value="PARP/ZINC FINGER CCCH TYPE DOMAIN CONTAINING PROTEIN"/>
    <property type="match status" value="1"/>
</dbReference>
<proteinExistence type="predicted"/>
<accession>A0A3Q3M7Z5</accession>
<comment type="subcellular location">
    <subcellularLocation>
        <location evidence="1">Nucleus</location>
    </subcellularLocation>
</comment>
<dbReference type="PANTHER" id="PTHR14453:SF70">
    <property type="entry name" value="PROTEIN MONO-ADP-RIBOSYLTRANSFERASE PARP9"/>
    <property type="match status" value="1"/>
</dbReference>
<organism evidence="7 8">
    <name type="scientific">Labrus bergylta</name>
    <name type="common">ballan wrasse</name>
    <dbReference type="NCBI Taxonomy" id="56723"/>
    <lineage>
        <taxon>Eukaryota</taxon>
        <taxon>Metazoa</taxon>
        <taxon>Chordata</taxon>
        <taxon>Craniata</taxon>
        <taxon>Vertebrata</taxon>
        <taxon>Euteleostomi</taxon>
        <taxon>Actinopterygii</taxon>
        <taxon>Neopterygii</taxon>
        <taxon>Teleostei</taxon>
        <taxon>Neoteleostei</taxon>
        <taxon>Acanthomorphata</taxon>
        <taxon>Eupercaria</taxon>
        <taxon>Labriformes</taxon>
        <taxon>Labridae</taxon>
        <taxon>Labrus</taxon>
    </lineage>
</organism>
<dbReference type="GO" id="GO:0060335">
    <property type="term" value="P:positive regulation of type II interferon-mediated signaling pathway"/>
    <property type="evidence" value="ECO:0007669"/>
    <property type="project" value="TreeGrafter"/>
</dbReference>
<dbReference type="InParanoid" id="A0A3Q3M7Z5"/>
<name>A0A3Q3M7Z5_9LABR</name>
<keyword evidence="5" id="KW-0539">Nucleus</keyword>
<dbReference type="GeneTree" id="ENSGT00940000158837"/>
<dbReference type="GO" id="GO:0003714">
    <property type="term" value="F:transcription corepressor activity"/>
    <property type="evidence" value="ECO:0007669"/>
    <property type="project" value="TreeGrafter"/>
</dbReference>
<dbReference type="PROSITE" id="PS51154">
    <property type="entry name" value="MACRO"/>
    <property type="match status" value="1"/>
</dbReference>
<dbReference type="GO" id="GO:0070212">
    <property type="term" value="P:protein poly-ADP-ribosylation"/>
    <property type="evidence" value="ECO:0007669"/>
    <property type="project" value="TreeGrafter"/>
</dbReference>
<reference evidence="7" key="2">
    <citation type="submission" date="2025-09" db="UniProtKB">
        <authorList>
            <consortium name="Ensembl"/>
        </authorList>
    </citation>
    <scope>IDENTIFICATION</scope>
</reference>
<dbReference type="GO" id="GO:0005634">
    <property type="term" value="C:nucleus"/>
    <property type="evidence" value="ECO:0007669"/>
    <property type="project" value="UniProtKB-SubCell"/>
</dbReference>
<dbReference type="SMART" id="SM00506">
    <property type="entry name" value="A1pp"/>
    <property type="match status" value="1"/>
</dbReference>
<keyword evidence="4" id="KW-0520">NAD</keyword>
<dbReference type="SUPFAM" id="SSF52949">
    <property type="entry name" value="Macro domain-like"/>
    <property type="match status" value="1"/>
</dbReference>
<reference evidence="7" key="1">
    <citation type="submission" date="2025-08" db="UniProtKB">
        <authorList>
            <consortium name="Ensembl"/>
        </authorList>
    </citation>
    <scope>IDENTIFICATION</scope>
</reference>
<dbReference type="STRING" id="56723.ENSLBEP00000016540"/>
<dbReference type="InterPro" id="IPR052056">
    <property type="entry name" value="Mono-ARTD/PARP"/>
</dbReference>
<dbReference type="CDD" id="cd02907">
    <property type="entry name" value="Macro_Af1521_BAL-like"/>
    <property type="match status" value="1"/>
</dbReference>
<sequence>MLFSSFYIISYYIKYSGADSAPGSRHPVCSSFKNSVKPPLCFDPTKRRLIYYQTTNDSWLKAELHTLTYKRLSIELSSSFKVMVWKADLITFVADTIVNAANENLQHYGGLALPLCKAGGQDIVEESDLHIQKHGRLKTGEAIVTNAGNLPCKKIIHAVGPRVKKNPSHGALCRARKTLTKTVKNILQRVKELNLQSVAIAAISSGISNFPLPLCADIIVSTVKDFYEQKVHPHQLVVHLVNNDEPSYLMSFYCFHRPT</sequence>
<evidence type="ECO:0000259" key="6">
    <source>
        <dbReference type="PROSITE" id="PS51154"/>
    </source>
</evidence>
<evidence type="ECO:0000313" key="7">
    <source>
        <dbReference type="Ensembl" id="ENSLBEP00000016540.1"/>
    </source>
</evidence>
<dbReference type="AlphaFoldDB" id="A0A3Q3M7Z5"/>
<keyword evidence="2" id="KW-0328">Glycosyltransferase</keyword>
<dbReference type="Pfam" id="PF01661">
    <property type="entry name" value="Macro"/>
    <property type="match status" value="1"/>
</dbReference>
<dbReference type="InterPro" id="IPR002589">
    <property type="entry name" value="Macro_dom"/>
</dbReference>
<dbReference type="GO" id="GO:0044389">
    <property type="term" value="F:ubiquitin-like protein ligase binding"/>
    <property type="evidence" value="ECO:0007669"/>
    <property type="project" value="TreeGrafter"/>
</dbReference>
<evidence type="ECO:0000256" key="4">
    <source>
        <dbReference type="ARBA" id="ARBA00023027"/>
    </source>
</evidence>
<evidence type="ECO:0000313" key="8">
    <source>
        <dbReference type="Proteomes" id="UP000261660"/>
    </source>
</evidence>
<dbReference type="Ensembl" id="ENSLBET00000017485.1">
    <property type="protein sequence ID" value="ENSLBEP00000016540.1"/>
    <property type="gene ID" value="ENSLBEG00000012770.1"/>
</dbReference>
<dbReference type="GO" id="GO:0003950">
    <property type="term" value="F:NAD+ poly-ADP-ribosyltransferase activity"/>
    <property type="evidence" value="ECO:0007669"/>
    <property type="project" value="TreeGrafter"/>
</dbReference>
<keyword evidence="3" id="KW-0808">Transferase</keyword>
<evidence type="ECO:0000256" key="1">
    <source>
        <dbReference type="ARBA" id="ARBA00004123"/>
    </source>
</evidence>
<dbReference type="GO" id="GO:1990404">
    <property type="term" value="F:NAD+-protein mono-ADP-ribosyltransferase activity"/>
    <property type="evidence" value="ECO:0007669"/>
    <property type="project" value="TreeGrafter"/>
</dbReference>
<evidence type="ECO:0000256" key="3">
    <source>
        <dbReference type="ARBA" id="ARBA00022679"/>
    </source>
</evidence>
<dbReference type="Proteomes" id="UP000261660">
    <property type="component" value="Unplaced"/>
</dbReference>
<dbReference type="GO" id="GO:0005737">
    <property type="term" value="C:cytoplasm"/>
    <property type="evidence" value="ECO:0007669"/>
    <property type="project" value="TreeGrafter"/>
</dbReference>
<evidence type="ECO:0000256" key="2">
    <source>
        <dbReference type="ARBA" id="ARBA00022676"/>
    </source>
</evidence>